<dbReference type="AlphaFoldDB" id="A0A7R9YRU7"/>
<sequence>MGRYFNGSRTGLLRDPINVQTEPWAIRYPYQNLAAIPSRAIMALGWEMPYNKRDWLRCTDPTLVKNPIDWALCVDAFTAVAMNLTSDQFIMDTFSNHISAIMHISFHNIYGSFLAGTEDDFPPFGYLGDSRVVNTSPNEYLGFFLHHNGVVRNFQIWQSEIVKFNATMDNANVLYDFPRQLNPPGVPPLILPGTLLDDVIAPITPFTDILGYNVPRGVTFRDVLTFNWDRLYTYDDMDANSPCRPLTRAGL</sequence>
<accession>A0A7R9YRU7</accession>
<proteinExistence type="predicted"/>
<gene>
    <name evidence="1" type="ORF">CEUR00632_LOCUS1775</name>
</gene>
<dbReference type="EMBL" id="HBEC01003853">
    <property type="protein sequence ID" value="CAD8281740.1"/>
    <property type="molecule type" value="Transcribed_RNA"/>
</dbReference>
<dbReference type="Gene3D" id="1.10.1280.10">
    <property type="entry name" value="Di-copper center containing domain from catechol oxidase"/>
    <property type="match status" value="1"/>
</dbReference>
<protein>
    <recommendedName>
        <fullName evidence="2">Tyrosinase copper-binding domain-containing protein</fullName>
    </recommendedName>
</protein>
<evidence type="ECO:0008006" key="2">
    <source>
        <dbReference type="Google" id="ProtNLM"/>
    </source>
</evidence>
<reference evidence="1" key="1">
    <citation type="submission" date="2021-01" db="EMBL/GenBank/DDBJ databases">
        <authorList>
            <person name="Corre E."/>
            <person name="Pelletier E."/>
            <person name="Niang G."/>
            <person name="Scheremetjew M."/>
            <person name="Finn R."/>
            <person name="Kale V."/>
            <person name="Holt S."/>
            <person name="Cochrane G."/>
            <person name="Meng A."/>
            <person name="Brown T."/>
            <person name="Cohen L."/>
        </authorList>
    </citation>
    <scope>NUCLEOTIDE SEQUENCE</scope>
    <source>
        <strain evidence="1">CCMP219</strain>
    </source>
</reference>
<organism evidence="1">
    <name type="scientific">Chlamydomonas euryale</name>
    <dbReference type="NCBI Taxonomy" id="1486919"/>
    <lineage>
        <taxon>Eukaryota</taxon>
        <taxon>Viridiplantae</taxon>
        <taxon>Chlorophyta</taxon>
        <taxon>core chlorophytes</taxon>
        <taxon>Chlorophyceae</taxon>
        <taxon>CS clade</taxon>
        <taxon>Chlamydomonadales</taxon>
        <taxon>Chlamydomonadaceae</taxon>
        <taxon>Chlamydomonas</taxon>
    </lineage>
</organism>
<dbReference type="InterPro" id="IPR008922">
    <property type="entry name" value="Di-copper_centre_dom_sf"/>
</dbReference>
<name>A0A7R9YRU7_9CHLO</name>
<evidence type="ECO:0000313" key="1">
    <source>
        <dbReference type="EMBL" id="CAD8281740.1"/>
    </source>
</evidence>